<dbReference type="PANTHER" id="PTHR31973:SF188">
    <property type="entry name" value="POLYPROTEIN, PUTATIVE-RELATED"/>
    <property type="match status" value="1"/>
</dbReference>
<reference evidence="4" key="1">
    <citation type="journal article" date="2013" name="Science">
        <title>The Amborella genome and the evolution of flowering plants.</title>
        <authorList>
            <consortium name="Amborella Genome Project"/>
        </authorList>
    </citation>
    <scope>NUCLEOTIDE SEQUENCE [LARGE SCALE GENOMIC DNA]</scope>
</reference>
<dbReference type="OMA" id="MMESIRT"/>
<dbReference type="Pfam" id="PF10551">
    <property type="entry name" value="MULE"/>
    <property type="match status" value="1"/>
</dbReference>
<dbReference type="EMBL" id="KI394998">
    <property type="protein sequence ID" value="ERM99503.1"/>
    <property type="molecule type" value="Genomic_DNA"/>
</dbReference>
<sequence length="370" mass="42676">MVASNIILCVANQPSQPNPAEHQPFVHASAPSTRDSYPSVQVNVPTSSNTDAMQGSKPEGQLVMERDVDDTMPLELPFISTRLDGMFLKGTYLGILLAAIATDVNGGTFPIVIAVVENAHTKSWIRFLDRLNWAFLQEVRNLPRLTIFYDRHKGLQTAIKIVFPGWYPGHCMRHLVNTFKRKWRSKVLLKKWWKVAHALSTEGLEEDMLKIKEIDKVAYIRMKTKEEHEMPLIPLCKNLRIKLVKRWAERQQEDRKYEIHKEMAHAVDLDVEPVLVVWENNGLPCTHAIAAMYHCHLHPIQFCEMYFRDQAYKTTHAIEFYPVPNSMPLTGAFNRTVYPPNAKRCPGRPMKRRRQTEEKSTRGYVCKRCG</sequence>
<accession>W1NVY8</accession>
<gene>
    <name evidence="3" type="ORF">AMTR_s00088p00037190</name>
</gene>
<dbReference type="Proteomes" id="UP000017836">
    <property type="component" value="Unassembled WGS sequence"/>
</dbReference>
<evidence type="ECO:0000256" key="1">
    <source>
        <dbReference type="SAM" id="MobiDB-lite"/>
    </source>
</evidence>
<feature type="region of interest" description="Disordered" evidence="1">
    <location>
        <begin position="14"/>
        <end position="40"/>
    </location>
</feature>
<evidence type="ECO:0000313" key="3">
    <source>
        <dbReference type="EMBL" id="ERM99503.1"/>
    </source>
</evidence>
<feature type="domain" description="MULE transposase" evidence="2">
    <location>
        <begin position="82"/>
        <end position="177"/>
    </location>
</feature>
<feature type="compositionally biased region" description="Polar residues" evidence="1">
    <location>
        <begin position="30"/>
        <end position="40"/>
    </location>
</feature>
<dbReference type="AlphaFoldDB" id="W1NVY8"/>
<dbReference type="InterPro" id="IPR018289">
    <property type="entry name" value="MULE_transposase_dom"/>
</dbReference>
<organism evidence="3 4">
    <name type="scientific">Amborella trichopoda</name>
    <dbReference type="NCBI Taxonomy" id="13333"/>
    <lineage>
        <taxon>Eukaryota</taxon>
        <taxon>Viridiplantae</taxon>
        <taxon>Streptophyta</taxon>
        <taxon>Embryophyta</taxon>
        <taxon>Tracheophyta</taxon>
        <taxon>Spermatophyta</taxon>
        <taxon>Magnoliopsida</taxon>
        <taxon>Amborellales</taxon>
        <taxon>Amborellaceae</taxon>
        <taxon>Amborella</taxon>
    </lineage>
</organism>
<dbReference type="eggNOG" id="ENOG502QV8R">
    <property type="taxonomic scope" value="Eukaryota"/>
</dbReference>
<dbReference type="PANTHER" id="PTHR31973">
    <property type="entry name" value="POLYPROTEIN, PUTATIVE-RELATED"/>
    <property type="match status" value="1"/>
</dbReference>
<evidence type="ECO:0000259" key="2">
    <source>
        <dbReference type="Pfam" id="PF10551"/>
    </source>
</evidence>
<keyword evidence="4" id="KW-1185">Reference proteome</keyword>
<protein>
    <recommendedName>
        <fullName evidence="2">MULE transposase domain-containing protein</fullName>
    </recommendedName>
</protein>
<dbReference type="HOGENOM" id="CLU_748734_0_0_1"/>
<name>W1NVY8_AMBTC</name>
<proteinExistence type="predicted"/>
<dbReference type="Gramene" id="ERM99503">
    <property type="protein sequence ID" value="ERM99503"/>
    <property type="gene ID" value="AMTR_s00088p00037190"/>
</dbReference>
<evidence type="ECO:0000313" key="4">
    <source>
        <dbReference type="Proteomes" id="UP000017836"/>
    </source>
</evidence>